<reference evidence="2 3" key="1">
    <citation type="submission" date="2023-08" db="EMBL/GenBank/DDBJ databases">
        <title>Black Yeasts Isolated from many extreme environments.</title>
        <authorList>
            <person name="Coleine C."/>
            <person name="Stajich J.E."/>
            <person name="Selbmann L."/>
        </authorList>
    </citation>
    <scope>NUCLEOTIDE SEQUENCE [LARGE SCALE GENOMIC DNA]</scope>
    <source>
        <strain evidence="2 3">CCFEE 5885</strain>
    </source>
</reference>
<proteinExistence type="predicted"/>
<sequence>MKSFTTIVVTALLASLTSALPTTPDSSALQVTKRACSGPGATVAFSNDMTGAWVPATICMDNIAVDLPTVLAGSALDQNGQYLASSMSLTSGLANNPLCTVRSAAGELFGPLTAQSTYYKFGNDANQLQLVDLASSRVQCTVQG</sequence>
<name>A0ABR0K7H2_9EURO</name>
<protein>
    <submittedName>
        <fullName evidence="2">Uncharacterized protein</fullName>
    </submittedName>
</protein>
<dbReference type="EMBL" id="JAVRRG010000083">
    <property type="protein sequence ID" value="KAK5087705.1"/>
    <property type="molecule type" value="Genomic_DNA"/>
</dbReference>
<evidence type="ECO:0000256" key="1">
    <source>
        <dbReference type="SAM" id="SignalP"/>
    </source>
</evidence>
<accession>A0ABR0K7H2</accession>
<comment type="caution">
    <text evidence="2">The sequence shown here is derived from an EMBL/GenBank/DDBJ whole genome shotgun (WGS) entry which is preliminary data.</text>
</comment>
<organism evidence="2 3">
    <name type="scientific">Lithohypha guttulata</name>
    <dbReference type="NCBI Taxonomy" id="1690604"/>
    <lineage>
        <taxon>Eukaryota</taxon>
        <taxon>Fungi</taxon>
        <taxon>Dikarya</taxon>
        <taxon>Ascomycota</taxon>
        <taxon>Pezizomycotina</taxon>
        <taxon>Eurotiomycetes</taxon>
        <taxon>Chaetothyriomycetidae</taxon>
        <taxon>Chaetothyriales</taxon>
        <taxon>Trichomeriaceae</taxon>
        <taxon>Lithohypha</taxon>
    </lineage>
</organism>
<feature type="signal peptide" evidence="1">
    <location>
        <begin position="1"/>
        <end position="19"/>
    </location>
</feature>
<dbReference type="Proteomes" id="UP001345013">
    <property type="component" value="Unassembled WGS sequence"/>
</dbReference>
<gene>
    <name evidence="2" type="ORF">LTR24_006415</name>
</gene>
<keyword evidence="3" id="KW-1185">Reference proteome</keyword>
<evidence type="ECO:0000313" key="3">
    <source>
        <dbReference type="Proteomes" id="UP001345013"/>
    </source>
</evidence>
<keyword evidence="1" id="KW-0732">Signal</keyword>
<evidence type="ECO:0000313" key="2">
    <source>
        <dbReference type="EMBL" id="KAK5087705.1"/>
    </source>
</evidence>
<feature type="chain" id="PRO_5045869227" evidence="1">
    <location>
        <begin position="20"/>
        <end position="144"/>
    </location>
</feature>